<dbReference type="OrthoDB" id="101408at2759"/>
<dbReference type="AlphaFoldDB" id="D0NBU2"/>
<reference evidence="2" key="1">
    <citation type="journal article" date="2009" name="Nature">
        <title>Genome sequence and analysis of the Irish potato famine pathogen Phytophthora infestans.</title>
        <authorList>
            <consortium name="The Broad Institute Genome Sequencing Platform"/>
            <person name="Haas B.J."/>
            <person name="Kamoun S."/>
            <person name="Zody M.C."/>
            <person name="Jiang R.H."/>
            <person name="Handsaker R.E."/>
            <person name="Cano L.M."/>
            <person name="Grabherr M."/>
            <person name="Kodira C.D."/>
            <person name="Raffaele S."/>
            <person name="Torto-Alalibo T."/>
            <person name="Bozkurt T.O."/>
            <person name="Ah-Fong A.M."/>
            <person name="Alvarado L."/>
            <person name="Anderson V.L."/>
            <person name="Armstrong M.R."/>
            <person name="Avrova A."/>
            <person name="Baxter L."/>
            <person name="Beynon J."/>
            <person name="Boevink P.C."/>
            <person name="Bollmann S.R."/>
            <person name="Bos J.I."/>
            <person name="Bulone V."/>
            <person name="Cai G."/>
            <person name="Cakir C."/>
            <person name="Carrington J.C."/>
            <person name="Chawner M."/>
            <person name="Conti L."/>
            <person name="Costanzo S."/>
            <person name="Ewan R."/>
            <person name="Fahlgren N."/>
            <person name="Fischbach M.A."/>
            <person name="Fugelstad J."/>
            <person name="Gilroy E.M."/>
            <person name="Gnerre S."/>
            <person name="Green P.J."/>
            <person name="Grenville-Briggs L.J."/>
            <person name="Griffith J."/>
            <person name="Grunwald N.J."/>
            <person name="Horn K."/>
            <person name="Horner N.R."/>
            <person name="Hu C.H."/>
            <person name="Huitema E."/>
            <person name="Jeong D.H."/>
            <person name="Jones A.M."/>
            <person name="Jones J.D."/>
            <person name="Jones R.W."/>
            <person name="Karlsson E.K."/>
            <person name="Kunjeti S.G."/>
            <person name="Lamour K."/>
            <person name="Liu Z."/>
            <person name="Ma L."/>
            <person name="Maclean D."/>
            <person name="Chibucos M.C."/>
            <person name="McDonald H."/>
            <person name="McWalters J."/>
            <person name="Meijer H.J."/>
            <person name="Morgan W."/>
            <person name="Morris P.F."/>
            <person name="Munro C.A."/>
            <person name="O'Neill K."/>
            <person name="Ospina-Giraldo M."/>
            <person name="Pinzon A."/>
            <person name="Pritchard L."/>
            <person name="Ramsahoye B."/>
            <person name="Ren Q."/>
            <person name="Restrepo S."/>
            <person name="Roy S."/>
            <person name="Sadanandom A."/>
            <person name="Savidor A."/>
            <person name="Schornack S."/>
            <person name="Schwartz D.C."/>
            <person name="Schumann U.D."/>
            <person name="Schwessinger B."/>
            <person name="Seyer L."/>
            <person name="Sharpe T."/>
            <person name="Silvar C."/>
            <person name="Song J."/>
            <person name="Studholme D.J."/>
            <person name="Sykes S."/>
            <person name="Thines M."/>
            <person name="van de Vondervoort P.J."/>
            <person name="Phuntumart V."/>
            <person name="Wawra S."/>
            <person name="Weide R."/>
            <person name="Win J."/>
            <person name="Young C."/>
            <person name="Zhou S."/>
            <person name="Fry W."/>
            <person name="Meyers B.C."/>
            <person name="van West P."/>
            <person name="Ristaino J."/>
            <person name="Govers F."/>
            <person name="Birch P.R."/>
            <person name="Whisson S.C."/>
            <person name="Judelson H.S."/>
            <person name="Nusbaum C."/>
        </authorList>
    </citation>
    <scope>NUCLEOTIDE SEQUENCE [LARGE SCALE GENOMIC DNA]</scope>
    <source>
        <strain evidence="2">T30-4</strain>
    </source>
</reference>
<dbReference type="VEuPathDB" id="FungiDB:PITG_09153"/>
<sequence length="132" mass="15593">MSTTPMLYTLEMPVRERPNTLERNYTLVLESSIGTLDVRKQNFVRRYEEADRIFRNQTWMFITPSADAPKDASVLRTFQQLYVDDEDRRPMQSSSFAEESAFQELSNLYRRYLQSQQSVMMEETRPTFGIAV</sequence>
<dbReference type="RefSeq" id="XP_002903471.1">
    <property type="nucleotide sequence ID" value="XM_002903425.1"/>
</dbReference>
<dbReference type="OMA" id="VMMEETR"/>
<keyword evidence="2" id="KW-1185">Reference proteome</keyword>
<dbReference type="Proteomes" id="UP000006643">
    <property type="component" value="Unassembled WGS sequence"/>
</dbReference>
<dbReference type="EMBL" id="DS028131">
    <property type="protein sequence ID" value="EEY55247.1"/>
    <property type="molecule type" value="Genomic_DNA"/>
</dbReference>
<dbReference type="GeneID" id="9470498"/>
<dbReference type="KEGG" id="pif:PITG_09153"/>
<evidence type="ECO:0000313" key="2">
    <source>
        <dbReference type="Proteomes" id="UP000006643"/>
    </source>
</evidence>
<dbReference type="InParanoid" id="D0NBU2"/>
<evidence type="ECO:0000313" key="1">
    <source>
        <dbReference type="EMBL" id="EEY55247.1"/>
    </source>
</evidence>
<gene>
    <name evidence="1" type="ORF">PITG_09153</name>
</gene>
<dbReference type="eggNOG" id="ENOG502RC5F">
    <property type="taxonomic scope" value="Eukaryota"/>
</dbReference>
<organism evidence="1 2">
    <name type="scientific">Phytophthora infestans (strain T30-4)</name>
    <name type="common">Potato late blight agent</name>
    <dbReference type="NCBI Taxonomy" id="403677"/>
    <lineage>
        <taxon>Eukaryota</taxon>
        <taxon>Sar</taxon>
        <taxon>Stramenopiles</taxon>
        <taxon>Oomycota</taxon>
        <taxon>Peronosporomycetes</taxon>
        <taxon>Peronosporales</taxon>
        <taxon>Peronosporaceae</taxon>
        <taxon>Phytophthora</taxon>
    </lineage>
</organism>
<proteinExistence type="predicted"/>
<dbReference type="HOGENOM" id="CLU_1921207_0_0_1"/>
<protein>
    <submittedName>
        <fullName evidence="1">Uncharacterized protein</fullName>
    </submittedName>
</protein>
<accession>D0NBU2</accession>
<name>D0NBU2_PHYIT</name>